<keyword evidence="2" id="KW-1185">Reference proteome</keyword>
<evidence type="ECO:0000313" key="1">
    <source>
        <dbReference type="EMBL" id="KYQ50353.1"/>
    </source>
</evidence>
<reference evidence="1 2" key="1">
    <citation type="submission" date="2015-09" db="EMBL/GenBank/DDBJ databases">
        <title>Trachymyrmex zeteki WGS genome.</title>
        <authorList>
            <person name="Nygaard S."/>
            <person name="Hu H."/>
            <person name="Boomsma J."/>
            <person name="Zhang G."/>
        </authorList>
    </citation>
    <scope>NUCLEOTIDE SEQUENCE [LARGE SCALE GENOMIC DNA]</scope>
    <source>
        <strain evidence="1">Tzet28-1</strain>
        <tissue evidence="1">Whole body</tissue>
    </source>
</reference>
<evidence type="ECO:0000313" key="2">
    <source>
        <dbReference type="Proteomes" id="UP000075809"/>
    </source>
</evidence>
<dbReference type="Proteomes" id="UP000075809">
    <property type="component" value="Unassembled WGS sequence"/>
</dbReference>
<accession>A0A151WRB8</accession>
<proteinExistence type="predicted"/>
<sequence>MQSCPRESQYEVIRSKSNQKEVDMYPPYKHVTIAKETCYPVPWSLEITEKSVVITLQDLLNHTSERIIKILLKTSLSLSEEEKSSLSLTLKYGCDGTSGLSRYKQNFDNFEDSDESIFIMSIVPLVLEVTSPLR</sequence>
<dbReference type="AlphaFoldDB" id="A0A151WRB8"/>
<organism evidence="1 2">
    <name type="scientific">Mycetomoellerius zeteki</name>
    <dbReference type="NCBI Taxonomy" id="64791"/>
    <lineage>
        <taxon>Eukaryota</taxon>
        <taxon>Metazoa</taxon>
        <taxon>Ecdysozoa</taxon>
        <taxon>Arthropoda</taxon>
        <taxon>Hexapoda</taxon>
        <taxon>Insecta</taxon>
        <taxon>Pterygota</taxon>
        <taxon>Neoptera</taxon>
        <taxon>Endopterygota</taxon>
        <taxon>Hymenoptera</taxon>
        <taxon>Apocrita</taxon>
        <taxon>Aculeata</taxon>
        <taxon>Formicoidea</taxon>
        <taxon>Formicidae</taxon>
        <taxon>Myrmicinae</taxon>
        <taxon>Mycetomoellerius</taxon>
    </lineage>
</organism>
<dbReference type="EMBL" id="KQ982809">
    <property type="protein sequence ID" value="KYQ50353.1"/>
    <property type="molecule type" value="Genomic_DNA"/>
</dbReference>
<gene>
    <name evidence="1" type="ORF">ALC60_10554</name>
</gene>
<name>A0A151WRB8_9HYME</name>
<protein>
    <submittedName>
        <fullName evidence="1">Uncharacterized protein</fullName>
    </submittedName>
</protein>